<keyword evidence="1" id="KW-0227">DNA damage</keyword>
<dbReference type="InterPro" id="IPR049163">
    <property type="entry name" value="Pif1-like_2B_dom"/>
</dbReference>
<accession>A0A0D3B902</accession>
<dbReference type="InterPro" id="IPR027417">
    <property type="entry name" value="P-loop_NTPase"/>
</dbReference>
<dbReference type="GO" id="GO:0006281">
    <property type="term" value="P:DNA repair"/>
    <property type="evidence" value="ECO:0007669"/>
    <property type="project" value="UniProtKB-KW"/>
</dbReference>
<dbReference type="Proteomes" id="UP000032141">
    <property type="component" value="Chromosome C3"/>
</dbReference>
<dbReference type="GO" id="GO:0000723">
    <property type="term" value="P:telomere maintenance"/>
    <property type="evidence" value="ECO:0007669"/>
    <property type="project" value="InterPro"/>
</dbReference>
<dbReference type="PANTHER" id="PTHR10492:SF90">
    <property type="entry name" value="ATP-DEPENDENT DNA HELICASE"/>
    <property type="match status" value="1"/>
</dbReference>
<evidence type="ECO:0000259" key="2">
    <source>
        <dbReference type="Pfam" id="PF05970"/>
    </source>
</evidence>
<dbReference type="PANTHER" id="PTHR10492">
    <property type="match status" value="1"/>
</dbReference>
<dbReference type="Pfam" id="PF05970">
    <property type="entry name" value="PIF1"/>
    <property type="match status" value="1"/>
</dbReference>
<reference evidence="4" key="2">
    <citation type="submission" date="2015-03" db="UniProtKB">
        <authorList>
            <consortium name="EnsemblPlants"/>
        </authorList>
    </citation>
    <scope>IDENTIFICATION</scope>
</reference>
<keyword evidence="5" id="KW-1185">Reference proteome</keyword>
<sequence length="533" mass="61804">MASGESKDTVIRQCNEIQDYVDARYLSACESMWRTFAFHIHKRKPSVEKLIVHLEGEHNITVKETDNLGRVIRKPGIEKTMFTEWMVLCRRSEFARTLTYVQIPEYFVWNNSTKVWTERKKGKTIGRIVVVHPSASDHYYLRILINKIKGPRSYNELKTYNNVKYPDFKSVCYAHGYLDNDVEWHESMSEGARWATPYQLRDMFVTFLNNCFVTSLKYLWENSWRSMSEDILHKRQRVLEQRIRPLKLTEDKLCNIKPRTMLAELIEKTNLIIWDEAPMTHKHAFEVLDKTLKDIMSRKNPYAKDQTFGGKTVLLGGDFRQILHVIPQGNRADTVLASISHSYLWDSCHRFTLKTNMRVNQEEKEFSDWLLQVGEVVDAAYGEVNKMTTSQTSYTDKAILTPRNETVDEINAYTISHTYGVSRDYFSSDSFEISDTQSDQNDTLYAVEYLNSLEFSGLPSHKLTLKVGAPVMLGQLYVALSRVTSKAGLTIIKIEDSHQLKVKNIVYKEICKGLPPHKDFLCPTYHPNDGTVK</sequence>
<dbReference type="EnsemblPlants" id="Bo3g053190.1">
    <property type="protein sequence ID" value="Bo3g053190.1"/>
    <property type="gene ID" value="Bo3g053190"/>
</dbReference>
<keyword evidence="1" id="KW-0234">DNA repair</keyword>
<dbReference type="Gene3D" id="3.40.50.300">
    <property type="entry name" value="P-loop containing nucleotide triphosphate hydrolases"/>
    <property type="match status" value="1"/>
</dbReference>
<dbReference type="Gramene" id="Bo3g053190.1">
    <property type="protein sequence ID" value="Bo3g053190.1"/>
    <property type="gene ID" value="Bo3g053190"/>
</dbReference>
<dbReference type="HOGENOM" id="CLU_511291_0_0_1"/>
<organism evidence="4 5">
    <name type="scientific">Brassica oleracea var. oleracea</name>
    <dbReference type="NCBI Taxonomy" id="109376"/>
    <lineage>
        <taxon>Eukaryota</taxon>
        <taxon>Viridiplantae</taxon>
        <taxon>Streptophyta</taxon>
        <taxon>Embryophyta</taxon>
        <taxon>Tracheophyta</taxon>
        <taxon>Spermatophyta</taxon>
        <taxon>Magnoliopsida</taxon>
        <taxon>eudicotyledons</taxon>
        <taxon>Gunneridae</taxon>
        <taxon>Pentapetalae</taxon>
        <taxon>rosids</taxon>
        <taxon>malvids</taxon>
        <taxon>Brassicales</taxon>
        <taxon>Brassicaceae</taxon>
        <taxon>Brassiceae</taxon>
        <taxon>Brassica</taxon>
    </lineage>
</organism>
<keyword evidence="1" id="KW-0547">Nucleotide-binding</keyword>
<dbReference type="GO" id="GO:0016887">
    <property type="term" value="F:ATP hydrolysis activity"/>
    <property type="evidence" value="ECO:0007669"/>
    <property type="project" value="RHEA"/>
</dbReference>
<comment type="cofactor">
    <cofactor evidence="1">
        <name>Mg(2+)</name>
        <dbReference type="ChEBI" id="CHEBI:18420"/>
    </cofactor>
</comment>
<evidence type="ECO:0000256" key="1">
    <source>
        <dbReference type="RuleBase" id="RU363044"/>
    </source>
</evidence>
<comment type="similarity">
    <text evidence="1">Belongs to the helicase family.</text>
</comment>
<evidence type="ECO:0000259" key="3">
    <source>
        <dbReference type="Pfam" id="PF21530"/>
    </source>
</evidence>
<protein>
    <recommendedName>
        <fullName evidence="1">ATP-dependent DNA helicase</fullName>
        <ecNumber evidence="1">5.6.2.3</ecNumber>
    </recommendedName>
</protein>
<keyword evidence="1" id="KW-0233">DNA recombination</keyword>
<dbReference type="SUPFAM" id="SSF52540">
    <property type="entry name" value="P-loop containing nucleoside triphosphate hydrolases"/>
    <property type="match status" value="1"/>
</dbReference>
<dbReference type="eggNOG" id="KOG0987">
    <property type="taxonomic scope" value="Eukaryota"/>
</dbReference>
<dbReference type="GO" id="GO:0043139">
    <property type="term" value="F:5'-3' DNA helicase activity"/>
    <property type="evidence" value="ECO:0007669"/>
    <property type="project" value="UniProtKB-EC"/>
</dbReference>
<comment type="catalytic activity">
    <reaction evidence="1">
        <text>ATP + H2O = ADP + phosphate + H(+)</text>
        <dbReference type="Rhea" id="RHEA:13065"/>
        <dbReference type="ChEBI" id="CHEBI:15377"/>
        <dbReference type="ChEBI" id="CHEBI:15378"/>
        <dbReference type="ChEBI" id="CHEBI:30616"/>
        <dbReference type="ChEBI" id="CHEBI:43474"/>
        <dbReference type="ChEBI" id="CHEBI:456216"/>
        <dbReference type="EC" id="5.6.2.3"/>
    </reaction>
</comment>
<reference evidence="4 5" key="1">
    <citation type="journal article" date="2014" name="Genome Biol.">
        <title>Transcriptome and methylome profiling reveals relics of genome dominance in the mesopolyploid Brassica oleracea.</title>
        <authorList>
            <person name="Parkin I.A."/>
            <person name="Koh C."/>
            <person name="Tang H."/>
            <person name="Robinson S.J."/>
            <person name="Kagale S."/>
            <person name="Clarke W.E."/>
            <person name="Town C.D."/>
            <person name="Nixon J."/>
            <person name="Krishnakumar V."/>
            <person name="Bidwell S.L."/>
            <person name="Denoeud F."/>
            <person name="Belcram H."/>
            <person name="Links M.G."/>
            <person name="Just J."/>
            <person name="Clarke C."/>
            <person name="Bender T."/>
            <person name="Huebert T."/>
            <person name="Mason A.S."/>
            <person name="Pires J.C."/>
            <person name="Barker G."/>
            <person name="Moore J."/>
            <person name="Walley P.G."/>
            <person name="Manoli S."/>
            <person name="Batley J."/>
            <person name="Edwards D."/>
            <person name="Nelson M.N."/>
            <person name="Wang X."/>
            <person name="Paterson A.H."/>
            <person name="King G."/>
            <person name="Bancroft I."/>
            <person name="Chalhoub B."/>
            <person name="Sharpe A.G."/>
        </authorList>
    </citation>
    <scope>NUCLEOTIDE SEQUENCE</scope>
    <source>
        <strain evidence="4 5">cv. TO1000</strain>
    </source>
</reference>
<evidence type="ECO:0000313" key="5">
    <source>
        <dbReference type="Proteomes" id="UP000032141"/>
    </source>
</evidence>
<dbReference type="EC" id="5.6.2.3" evidence="1"/>
<keyword evidence="1" id="KW-0378">Hydrolase</keyword>
<keyword evidence="1" id="KW-0347">Helicase</keyword>
<dbReference type="STRING" id="109376.A0A0D3B902"/>
<dbReference type="AlphaFoldDB" id="A0A0D3B902"/>
<feature type="domain" description="DNA helicase Pif1-like 2B" evidence="3">
    <location>
        <begin position="448"/>
        <end position="473"/>
    </location>
</feature>
<keyword evidence="1" id="KW-0067">ATP-binding</keyword>
<name>A0A0D3B902_BRAOL</name>
<feature type="domain" description="DNA helicase Pif1-like DEAD-box helicase" evidence="2">
    <location>
        <begin position="245"/>
        <end position="375"/>
    </location>
</feature>
<dbReference type="GO" id="GO:0006310">
    <property type="term" value="P:DNA recombination"/>
    <property type="evidence" value="ECO:0007669"/>
    <property type="project" value="UniProtKB-KW"/>
</dbReference>
<dbReference type="Pfam" id="PF21530">
    <property type="entry name" value="Pif1_2B_dom"/>
    <property type="match status" value="1"/>
</dbReference>
<dbReference type="GO" id="GO:0005524">
    <property type="term" value="F:ATP binding"/>
    <property type="evidence" value="ECO:0007669"/>
    <property type="project" value="UniProtKB-KW"/>
</dbReference>
<proteinExistence type="inferred from homology"/>
<evidence type="ECO:0000313" key="4">
    <source>
        <dbReference type="EnsemblPlants" id="Bo3g053190.1"/>
    </source>
</evidence>
<dbReference type="InterPro" id="IPR010285">
    <property type="entry name" value="DNA_helicase_pif1-like_DEAD"/>
</dbReference>